<evidence type="ECO:0000313" key="2">
    <source>
        <dbReference type="EMBL" id="KAF2272177.1"/>
    </source>
</evidence>
<dbReference type="RefSeq" id="XP_033649716.1">
    <property type="nucleotide sequence ID" value="XM_033800447.1"/>
</dbReference>
<feature type="compositionally biased region" description="Pro residues" evidence="1">
    <location>
        <begin position="261"/>
        <end position="270"/>
    </location>
</feature>
<name>A0A6A6J7J7_WESOR</name>
<dbReference type="OrthoDB" id="20105at2759"/>
<gene>
    <name evidence="2" type="ORF">EI97DRAFT_453203</name>
</gene>
<feature type="compositionally biased region" description="Low complexity" evidence="1">
    <location>
        <begin position="382"/>
        <end position="398"/>
    </location>
</feature>
<accession>A0A6A6J7J7</accession>
<proteinExistence type="predicted"/>
<sequence length="512" mass="55287">MLLTLPKTAKSEFETKTHAYSPIFPSASSARYSPQLKGGPFSSVPAGAPTTMAAPLRGLPHPLTSLPAPTQPTHQQGSSGPPPPSTPHWQTSQTPNVESNTKDWFLAKAEEDRRKQEEEKTRQGELKLEQRKIERSMLQESLQGGVPPHLVPLIFAGIGGGNVSNWTMDLIQQYAAQLQVTQQQQQGQQHAPPTAQSPTASRRHIEPGTYVLSSAPQQAAPPPPSSVLPTQPLQGQPHHGVFSSAYPGGSVPLPGHAVAPMPAPPPPPSSQLPKLATNEMSIQPPPTAPSSVQQTQSAQPAQQEESSLYFYHWVPPSSQQEKSSSGNAPATPSGKYKASASFPPRARAATDASDANYASSPKKRKAEGGHPAPPVPTSAPQTHTSPSYSQVSSSSTSTPQRGHARGHSDASTRGDTLRATLNRPNQGYGQEYTERSGTRTNVPEQRHYRASHDEGYHYGRRPPPNEPSLVNEPSRYETQGDWHQHQQPHHQRPALPHSHEGAPLSKREEGRQ</sequence>
<organism evidence="2 3">
    <name type="scientific">Westerdykella ornata</name>
    <dbReference type="NCBI Taxonomy" id="318751"/>
    <lineage>
        <taxon>Eukaryota</taxon>
        <taxon>Fungi</taxon>
        <taxon>Dikarya</taxon>
        <taxon>Ascomycota</taxon>
        <taxon>Pezizomycotina</taxon>
        <taxon>Dothideomycetes</taxon>
        <taxon>Pleosporomycetidae</taxon>
        <taxon>Pleosporales</taxon>
        <taxon>Sporormiaceae</taxon>
        <taxon>Westerdykella</taxon>
    </lineage>
</organism>
<evidence type="ECO:0000256" key="1">
    <source>
        <dbReference type="SAM" id="MobiDB-lite"/>
    </source>
</evidence>
<feature type="region of interest" description="Disordered" evidence="1">
    <location>
        <begin position="214"/>
        <end position="512"/>
    </location>
</feature>
<dbReference type="EMBL" id="ML986525">
    <property type="protein sequence ID" value="KAF2272177.1"/>
    <property type="molecule type" value="Genomic_DNA"/>
</dbReference>
<dbReference type="AlphaFoldDB" id="A0A6A6J7J7"/>
<feature type="compositionally biased region" description="Basic and acidic residues" evidence="1">
    <location>
        <begin position="444"/>
        <end position="457"/>
    </location>
</feature>
<feature type="compositionally biased region" description="Low complexity" evidence="1">
    <location>
        <begin position="289"/>
        <end position="307"/>
    </location>
</feature>
<evidence type="ECO:0000313" key="3">
    <source>
        <dbReference type="Proteomes" id="UP000800097"/>
    </source>
</evidence>
<feature type="region of interest" description="Disordered" evidence="1">
    <location>
        <begin position="1"/>
        <end position="101"/>
    </location>
</feature>
<protein>
    <submittedName>
        <fullName evidence="2">Uncharacterized protein</fullName>
    </submittedName>
</protein>
<keyword evidence="3" id="KW-1185">Reference proteome</keyword>
<dbReference type="GeneID" id="54553622"/>
<feature type="compositionally biased region" description="Basic and acidic residues" evidence="1">
    <location>
        <begin position="497"/>
        <end position="512"/>
    </location>
</feature>
<feature type="compositionally biased region" description="Polar residues" evidence="1">
    <location>
        <begin position="316"/>
        <end position="330"/>
    </location>
</feature>
<feature type="compositionally biased region" description="Low complexity" evidence="1">
    <location>
        <begin position="338"/>
        <end position="349"/>
    </location>
</feature>
<dbReference type="Proteomes" id="UP000800097">
    <property type="component" value="Unassembled WGS sequence"/>
</dbReference>
<feature type="compositionally biased region" description="Basic and acidic residues" evidence="1">
    <location>
        <begin position="474"/>
        <end position="484"/>
    </location>
</feature>
<reference evidence="2" key="1">
    <citation type="journal article" date="2020" name="Stud. Mycol.">
        <title>101 Dothideomycetes genomes: a test case for predicting lifestyles and emergence of pathogens.</title>
        <authorList>
            <person name="Haridas S."/>
            <person name="Albert R."/>
            <person name="Binder M."/>
            <person name="Bloem J."/>
            <person name="Labutti K."/>
            <person name="Salamov A."/>
            <person name="Andreopoulos B."/>
            <person name="Baker S."/>
            <person name="Barry K."/>
            <person name="Bills G."/>
            <person name="Bluhm B."/>
            <person name="Cannon C."/>
            <person name="Castanera R."/>
            <person name="Culley D."/>
            <person name="Daum C."/>
            <person name="Ezra D."/>
            <person name="Gonzalez J."/>
            <person name="Henrissat B."/>
            <person name="Kuo A."/>
            <person name="Liang C."/>
            <person name="Lipzen A."/>
            <person name="Lutzoni F."/>
            <person name="Magnuson J."/>
            <person name="Mondo S."/>
            <person name="Nolan M."/>
            <person name="Ohm R."/>
            <person name="Pangilinan J."/>
            <person name="Park H.-J."/>
            <person name="Ramirez L."/>
            <person name="Alfaro M."/>
            <person name="Sun H."/>
            <person name="Tritt A."/>
            <person name="Yoshinaga Y."/>
            <person name="Zwiers L.-H."/>
            <person name="Turgeon B."/>
            <person name="Goodwin S."/>
            <person name="Spatafora J."/>
            <person name="Crous P."/>
            <person name="Grigoriev I."/>
        </authorList>
    </citation>
    <scope>NUCLEOTIDE SEQUENCE</scope>
    <source>
        <strain evidence="2">CBS 379.55</strain>
    </source>
</reference>
<feature type="compositionally biased region" description="Basic and acidic residues" evidence="1">
    <location>
        <begin position="406"/>
        <end position="416"/>
    </location>
</feature>